<dbReference type="PANTHER" id="PTHR42748">
    <property type="entry name" value="NITROGEN METABOLITE REPRESSION PROTEIN NMRA FAMILY MEMBER"/>
    <property type="match status" value="1"/>
</dbReference>
<dbReference type="InterPro" id="IPR051164">
    <property type="entry name" value="NmrA-like_oxidored"/>
</dbReference>
<feature type="non-terminal residue" evidence="4">
    <location>
        <position position="332"/>
    </location>
</feature>
<evidence type="ECO:0000259" key="3">
    <source>
        <dbReference type="Pfam" id="PF05368"/>
    </source>
</evidence>
<proteinExistence type="inferred from homology"/>
<dbReference type="Pfam" id="PF05368">
    <property type="entry name" value="NmrA"/>
    <property type="match status" value="1"/>
</dbReference>
<dbReference type="STRING" id="5539.A0A3E2GR26"/>
<dbReference type="AlphaFoldDB" id="A0A3E2GR26"/>
<dbReference type="InterPro" id="IPR036291">
    <property type="entry name" value="NAD(P)-bd_dom_sf"/>
</dbReference>
<dbReference type="GO" id="GO:0005634">
    <property type="term" value="C:nucleus"/>
    <property type="evidence" value="ECO:0007669"/>
    <property type="project" value="TreeGrafter"/>
</dbReference>
<dbReference type="Proteomes" id="UP000258309">
    <property type="component" value="Unassembled WGS sequence"/>
</dbReference>
<keyword evidence="5" id="KW-1185">Reference proteome</keyword>
<feature type="non-terminal residue" evidence="4">
    <location>
        <position position="1"/>
    </location>
</feature>
<gene>
    <name evidence="4" type="ORF">B7463_g12788</name>
</gene>
<reference evidence="4 5" key="1">
    <citation type="submission" date="2018-05" db="EMBL/GenBank/DDBJ databases">
        <title>Draft genome sequence of Scytalidium lignicola DSM 105466, a ubiquitous saprotrophic fungus.</title>
        <authorList>
            <person name="Buettner E."/>
            <person name="Gebauer A.M."/>
            <person name="Hofrichter M."/>
            <person name="Liers C."/>
            <person name="Kellner H."/>
        </authorList>
    </citation>
    <scope>NUCLEOTIDE SEQUENCE [LARGE SCALE GENOMIC DNA]</scope>
    <source>
        <strain evidence="4 5">DSM 105466</strain>
    </source>
</reference>
<dbReference type="Gene3D" id="3.90.25.10">
    <property type="entry name" value="UDP-galactose 4-epimerase, domain 1"/>
    <property type="match status" value="1"/>
</dbReference>
<evidence type="ECO:0000313" key="5">
    <source>
        <dbReference type="Proteomes" id="UP000258309"/>
    </source>
</evidence>
<evidence type="ECO:0000256" key="2">
    <source>
        <dbReference type="ARBA" id="ARBA00022857"/>
    </source>
</evidence>
<sequence length="332" mass="37664">GIPVVWGLVKDGAYAVRFLTRDARSARSKQLLALGSVKAVEGTFTSEDDLRKGFRGARYAFAIPAYESALEEGIEFFVYGNLDYGYKKAGYDPKFRAAHYDGKGRIGEWILQQNKEPMNHKRMGAALFTTGPYMSMILGARTPMAPKIEDGVVTWRVSLGHGAVPHVDLDDCEYYVRWLFDHQERANGLDLEVAIDLIDYDDLAHAFEKVTGHPARYIDTSLADYWARGPLGKGTNPTGYNADPEDPATQSMRGGFTAWWNMWKYSGGNRGIIQRNFKLLDEIYPNRVKSAEEWFRREEKKSKELGLPSLWEQVNNPKPVLKLVEDRREGRL</sequence>
<dbReference type="EMBL" id="NCSJ02000811">
    <property type="protein sequence ID" value="RFU23550.1"/>
    <property type="molecule type" value="Genomic_DNA"/>
</dbReference>
<evidence type="ECO:0000256" key="1">
    <source>
        <dbReference type="ARBA" id="ARBA00006328"/>
    </source>
</evidence>
<dbReference type="OMA" id="HQYRSNG"/>
<dbReference type="SUPFAM" id="SSF51735">
    <property type="entry name" value="NAD(P)-binding Rossmann-fold domains"/>
    <property type="match status" value="1"/>
</dbReference>
<feature type="domain" description="NmrA-like" evidence="3">
    <location>
        <begin position="4"/>
        <end position="219"/>
    </location>
</feature>
<keyword evidence="2" id="KW-0521">NADP</keyword>
<organism evidence="4 5">
    <name type="scientific">Scytalidium lignicola</name>
    <name type="common">Hyphomycete</name>
    <dbReference type="NCBI Taxonomy" id="5539"/>
    <lineage>
        <taxon>Eukaryota</taxon>
        <taxon>Fungi</taxon>
        <taxon>Dikarya</taxon>
        <taxon>Ascomycota</taxon>
        <taxon>Pezizomycotina</taxon>
        <taxon>Leotiomycetes</taxon>
        <taxon>Leotiomycetes incertae sedis</taxon>
        <taxon>Scytalidium</taxon>
    </lineage>
</organism>
<accession>A0A3E2GR26</accession>
<dbReference type="Gene3D" id="3.40.50.720">
    <property type="entry name" value="NAD(P)-binding Rossmann-like Domain"/>
    <property type="match status" value="1"/>
</dbReference>
<comment type="caution">
    <text evidence="4">The sequence shown here is derived from an EMBL/GenBank/DDBJ whole genome shotgun (WGS) entry which is preliminary data.</text>
</comment>
<dbReference type="OrthoDB" id="300709at2759"/>
<evidence type="ECO:0000313" key="4">
    <source>
        <dbReference type="EMBL" id="RFU23550.1"/>
    </source>
</evidence>
<name>A0A3E2GR26_SCYLI</name>
<dbReference type="InterPro" id="IPR008030">
    <property type="entry name" value="NmrA-like"/>
</dbReference>
<dbReference type="PANTHER" id="PTHR42748:SF14">
    <property type="entry name" value="SNOAL-LIKE DOMAIN-CONTAINING PROTEIN"/>
    <property type="match status" value="1"/>
</dbReference>
<comment type="similarity">
    <text evidence="1">Belongs to the NmrA-type oxidoreductase family.</text>
</comment>
<protein>
    <recommendedName>
        <fullName evidence="3">NmrA-like domain-containing protein</fullName>
    </recommendedName>
</protein>